<keyword evidence="3" id="KW-1185">Reference proteome</keyword>
<feature type="transmembrane region" description="Helical" evidence="1">
    <location>
        <begin position="96"/>
        <end position="119"/>
    </location>
</feature>
<keyword evidence="1" id="KW-1133">Transmembrane helix</keyword>
<dbReference type="KEGG" id="lrs:PX52LOC_00355"/>
<proteinExistence type="predicted"/>
<keyword evidence="1" id="KW-0812">Transmembrane</keyword>
<dbReference type="RefSeq" id="WP_149108466.1">
    <property type="nucleotide sequence ID" value="NZ_CP042425.1"/>
</dbReference>
<sequence length="205" mass="21665">MPLVFRGNCSHCGYESPDVSAGGFVVLVTDREEDARRRLGEKFPIVTHPFAEYVLEEFGLSFHTTAWGGQLVEVQNLVCRDCGRVTQHRRLTAGGVAIGCGGCAGIGAMGLVLGIAVGFLVANPFVGAGLGIAICVLLATGIEFSANRLVRWRFPERVAAVDTTRMCSHCGGWNCVPVGSRGGGPFPCPECGETSVRMVPIARPG</sequence>
<name>A0A5C1A8S6_9BACT</name>
<dbReference type="EMBL" id="CP042425">
    <property type="protein sequence ID" value="QEL13498.1"/>
    <property type="molecule type" value="Genomic_DNA"/>
</dbReference>
<keyword evidence="1" id="KW-0472">Membrane</keyword>
<organism evidence="2 3">
    <name type="scientific">Limnoglobus roseus</name>
    <dbReference type="NCBI Taxonomy" id="2598579"/>
    <lineage>
        <taxon>Bacteria</taxon>
        <taxon>Pseudomonadati</taxon>
        <taxon>Planctomycetota</taxon>
        <taxon>Planctomycetia</taxon>
        <taxon>Gemmatales</taxon>
        <taxon>Gemmataceae</taxon>
        <taxon>Limnoglobus</taxon>
    </lineage>
</organism>
<evidence type="ECO:0000313" key="2">
    <source>
        <dbReference type="EMBL" id="QEL13498.1"/>
    </source>
</evidence>
<feature type="transmembrane region" description="Helical" evidence="1">
    <location>
        <begin position="125"/>
        <end position="144"/>
    </location>
</feature>
<protein>
    <submittedName>
        <fullName evidence="2">Uncharacterized protein</fullName>
    </submittedName>
</protein>
<evidence type="ECO:0000313" key="3">
    <source>
        <dbReference type="Proteomes" id="UP000324974"/>
    </source>
</evidence>
<gene>
    <name evidence="2" type="ORF">PX52LOC_00355</name>
</gene>
<accession>A0A5C1A8S6</accession>
<dbReference type="AlphaFoldDB" id="A0A5C1A8S6"/>
<reference evidence="3" key="1">
    <citation type="submission" date="2019-08" db="EMBL/GenBank/DDBJ databases">
        <title>Limnoglobus roseus gen. nov., sp. nov., a novel freshwater planctomycete with a giant genome from the family Gemmataceae.</title>
        <authorList>
            <person name="Kulichevskaya I.S."/>
            <person name="Naumoff D.G."/>
            <person name="Miroshnikov K."/>
            <person name="Ivanova A."/>
            <person name="Philippov D.A."/>
            <person name="Hakobyan A."/>
            <person name="Rijpstra I.C."/>
            <person name="Sinninghe Damste J.S."/>
            <person name="Liesack W."/>
            <person name="Dedysh S.N."/>
        </authorList>
    </citation>
    <scope>NUCLEOTIDE SEQUENCE [LARGE SCALE GENOMIC DNA]</scope>
    <source>
        <strain evidence="3">PX52</strain>
    </source>
</reference>
<dbReference type="Proteomes" id="UP000324974">
    <property type="component" value="Chromosome"/>
</dbReference>
<evidence type="ECO:0000256" key="1">
    <source>
        <dbReference type="SAM" id="Phobius"/>
    </source>
</evidence>